<dbReference type="InterPro" id="IPR044788">
    <property type="entry name" value="X8_dom_prot"/>
</dbReference>
<dbReference type="EMBL" id="CM031838">
    <property type="protein sequence ID" value="KAG6677774.1"/>
    <property type="molecule type" value="Genomic_DNA"/>
</dbReference>
<keyword evidence="2" id="KW-0449">Lipoprotein</keyword>
<accession>A0A922D987</accession>
<evidence type="ECO:0000259" key="4">
    <source>
        <dbReference type="SMART" id="SM00768"/>
    </source>
</evidence>
<keyword evidence="2" id="KW-0336">GPI-anchor</keyword>
<gene>
    <name evidence="5" type="ORF">I3842_14G043200</name>
</gene>
<sequence length="100" mass="11203">MNSEPYKGKIWCLVAKGPNRSEVRSALSYASSQGNKTCDPIQLGKRCHKPDSVTWHASYEFSSYWTQFRWSGGTCYFNGLATQAVKYPSYGSCKFPSATL</sequence>
<dbReference type="GO" id="GO:0098552">
    <property type="term" value="C:side of membrane"/>
    <property type="evidence" value="ECO:0007669"/>
    <property type="project" value="UniProtKB-KW"/>
</dbReference>
<dbReference type="SMART" id="SM00768">
    <property type="entry name" value="X8"/>
    <property type="match status" value="1"/>
</dbReference>
<reference evidence="5" key="1">
    <citation type="submission" date="2021-01" db="EMBL/GenBank/DDBJ databases">
        <authorList>
            <person name="Lovell J.T."/>
            <person name="Bentley N."/>
            <person name="Bhattarai G."/>
            <person name="Jenkins J.W."/>
            <person name="Sreedasyam A."/>
            <person name="Alarcon Y."/>
            <person name="Bock C."/>
            <person name="Boston L."/>
            <person name="Carlson J."/>
            <person name="Cervantes K."/>
            <person name="Clermont K."/>
            <person name="Krom N."/>
            <person name="Kubenka K."/>
            <person name="Mamidi S."/>
            <person name="Mattison C."/>
            <person name="Monteros M."/>
            <person name="Pisani C."/>
            <person name="Plott C."/>
            <person name="Rajasekar S."/>
            <person name="Rhein H.S."/>
            <person name="Rohla C."/>
            <person name="Song M."/>
            <person name="Hilaire R.S."/>
            <person name="Shu S."/>
            <person name="Wells L."/>
            <person name="Wang X."/>
            <person name="Webber J."/>
            <person name="Heerema R.J."/>
            <person name="Klein P."/>
            <person name="Conner P."/>
            <person name="Grauke L."/>
            <person name="Grimwood J."/>
            <person name="Schmutz J."/>
            <person name="Randall J.J."/>
        </authorList>
    </citation>
    <scope>NUCLEOTIDE SEQUENCE</scope>
    <source>
        <tissue evidence="5">Leaf</tissue>
    </source>
</reference>
<evidence type="ECO:0000313" key="6">
    <source>
        <dbReference type="Proteomes" id="UP000811246"/>
    </source>
</evidence>
<dbReference type="GO" id="GO:0009506">
    <property type="term" value="C:plasmodesma"/>
    <property type="evidence" value="ECO:0007669"/>
    <property type="project" value="UniProtKB-ARBA"/>
</dbReference>
<comment type="caution">
    <text evidence="5">The sequence shown here is derived from an EMBL/GenBank/DDBJ whole genome shotgun (WGS) entry which is preliminary data.</text>
</comment>
<dbReference type="InterPro" id="IPR012946">
    <property type="entry name" value="X8"/>
</dbReference>
<evidence type="ECO:0000313" key="5">
    <source>
        <dbReference type="EMBL" id="KAG6677774.1"/>
    </source>
</evidence>
<proteinExistence type="predicted"/>
<evidence type="ECO:0000256" key="3">
    <source>
        <dbReference type="ARBA" id="ARBA00022729"/>
    </source>
</evidence>
<dbReference type="Proteomes" id="UP000811246">
    <property type="component" value="Chromosome 14"/>
</dbReference>
<name>A0A922D987_CARIL</name>
<dbReference type="PANTHER" id="PTHR31044">
    <property type="entry name" value="BETA-1,3 GLUCANASE"/>
    <property type="match status" value="1"/>
</dbReference>
<keyword evidence="2" id="KW-0325">Glycoprotein</keyword>
<keyword evidence="2" id="KW-0472">Membrane</keyword>
<evidence type="ECO:0000256" key="2">
    <source>
        <dbReference type="ARBA" id="ARBA00022622"/>
    </source>
</evidence>
<dbReference type="AlphaFoldDB" id="A0A922D987"/>
<feature type="domain" description="X8" evidence="4">
    <location>
        <begin position="10"/>
        <end position="95"/>
    </location>
</feature>
<organism evidence="5 6">
    <name type="scientific">Carya illinoinensis</name>
    <name type="common">Pecan</name>
    <dbReference type="NCBI Taxonomy" id="32201"/>
    <lineage>
        <taxon>Eukaryota</taxon>
        <taxon>Viridiplantae</taxon>
        <taxon>Streptophyta</taxon>
        <taxon>Embryophyta</taxon>
        <taxon>Tracheophyta</taxon>
        <taxon>Spermatophyta</taxon>
        <taxon>Magnoliopsida</taxon>
        <taxon>eudicotyledons</taxon>
        <taxon>Gunneridae</taxon>
        <taxon>Pentapetalae</taxon>
        <taxon>rosids</taxon>
        <taxon>fabids</taxon>
        <taxon>Fagales</taxon>
        <taxon>Juglandaceae</taxon>
        <taxon>Carya</taxon>
    </lineage>
</organism>
<dbReference type="PANTHER" id="PTHR31044:SF135">
    <property type="entry name" value="X8 DOMAIN-CONTAINING PROTEIN"/>
    <property type="match status" value="1"/>
</dbReference>
<protein>
    <recommendedName>
        <fullName evidence="4">X8 domain-containing protein</fullName>
    </recommendedName>
</protein>
<comment type="subcellular location">
    <subcellularLocation>
        <location evidence="1">Cell membrane</location>
        <topology evidence="1">Lipid-anchor</topology>
        <topology evidence="1">GPI-anchor</topology>
    </subcellularLocation>
</comment>
<evidence type="ECO:0000256" key="1">
    <source>
        <dbReference type="ARBA" id="ARBA00004609"/>
    </source>
</evidence>
<dbReference type="Pfam" id="PF07983">
    <property type="entry name" value="X8"/>
    <property type="match status" value="1"/>
</dbReference>
<dbReference type="GO" id="GO:0005886">
    <property type="term" value="C:plasma membrane"/>
    <property type="evidence" value="ECO:0007669"/>
    <property type="project" value="UniProtKB-SubCell"/>
</dbReference>
<keyword evidence="3" id="KW-0732">Signal</keyword>